<organism evidence="3 4">
    <name type="scientific">Sinomonas terrae</name>
    <dbReference type="NCBI Taxonomy" id="2908838"/>
    <lineage>
        <taxon>Bacteria</taxon>
        <taxon>Bacillati</taxon>
        <taxon>Actinomycetota</taxon>
        <taxon>Actinomycetes</taxon>
        <taxon>Micrococcales</taxon>
        <taxon>Micrococcaceae</taxon>
        <taxon>Sinomonas</taxon>
    </lineage>
</organism>
<feature type="compositionally biased region" description="Polar residues" evidence="1">
    <location>
        <begin position="115"/>
        <end position="124"/>
    </location>
</feature>
<gene>
    <name evidence="3" type="ORF">L0M17_00510</name>
</gene>
<dbReference type="RefSeq" id="WP_241050229.1">
    <property type="nucleotide sequence ID" value="NZ_JAKZBV010000001.1"/>
</dbReference>
<dbReference type="Proteomes" id="UP001202922">
    <property type="component" value="Unassembled WGS sequence"/>
</dbReference>
<keyword evidence="2" id="KW-0472">Membrane</keyword>
<evidence type="ECO:0000313" key="4">
    <source>
        <dbReference type="Proteomes" id="UP001202922"/>
    </source>
</evidence>
<keyword evidence="2" id="KW-1133">Transmembrane helix</keyword>
<name>A0ABS9TVU7_9MICC</name>
<dbReference type="EMBL" id="JAKZBV010000001">
    <property type="protein sequence ID" value="MCH6468480.1"/>
    <property type="molecule type" value="Genomic_DNA"/>
</dbReference>
<evidence type="ECO:0000256" key="2">
    <source>
        <dbReference type="SAM" id="Phobius"/>
    </source>
</evidence>
<evidence type="ECO:0000256" key="1">
    <source>
        <dbReference type="SAM" id="MobiDB-lite"/>
    </source>
</evidence>
<feature type="compositionally biased region" description="Basic and acidic residues" evidence="1">
    <location>
        <begin position="139"/>
        <end position="149"/>
    </location>
</feature>
<protein>
    <submittedName>
        <fullName evidence="3">Uncharacterized protein</fullName>
    </submittedName>
</protein>
<sequence length="251" mass="26905">MENLLPPVIILLCVVVIVVLMLRRGARRSKSSPEGALAGGPEAAAAASSRLSEDQHRMVYSLIAQGLTVQAIAAYRQATGARLIEARNAVLLMDRYPQSFSSPAAAQAEPVSDAETGQPSTGSLTRPGGGPGESTTTEPAKEPSERTEPEITPSTPVVPQQREEAPPSSAQQPKVPATFGERSSTRYPYRYRAIVSNGRQTLEVASNLLNDEIYGEIKALAQIGDAEDAAQMLWRHSDISIEEARAFVELL</sequence>
<keyword evidence="4" id="KW-1185">Reference proteome</keyword>
<reference evidence="3 4" key="1">
    <citation type="submission" date="2022-03" db="EMBL/GenBank/DDBJ databases">
        <title>Sinomonas sp. isolated from a soil.</title>
        <authorList>
            <person name="Han J."/>
            <person name="Kim D.-U."/>
        </authorList>
    </citation>
    <scope>NUCLEOTIDE SEQUENCE [LARGE SCALE GENOMIC DNA]</scope>
    <source>
        <strain evidence="3 4">5-5</strain>
    </source>
</reference>
<keyword evidence="2" id="KW-0812">Transmembrane</keyword>
<evidence type="ECO:0000313" key="3">
    <source>
        <dbReference type="EMBL" id="MCH6468480.1"/>
    </source>
</evidence>
<proteinExistence type="predicted"/>
<accession>A0ABS9TVU7</accession>
<comment type="caution">
    <text evidence="3">The sequence shown here is derived from an EMBL/GenBank/DDBJ whole genome shotgun (WGS) entry which is preliminary data.</text>
</comment>
<feature type="region of interest" description="Disordered" evidence="1">
    <location>
        <begin position="103"/>
        <end position="182"/>
    </location>
</feature>
<feature type="transmembrane region" description="Helical" evidence="2">
    <location>
        <begin position="6"/>
        <end position="22"/>
    </location>
</feature>